<dbReference type="RefSeq" id="WP_207367052.1">
    <property type="nucleotide sequence ID" value="NZ_JAFMYV010000015.1"/>
</dbReference>
<dbReference type="Proteomes" id="UP000664034">
    <property type="component" value="Unassembled WGS sequence"/>
</dbReference>
<dbReference type="EMBL" id="JAFMYV010000015">
    <property type="protein sequence ID" value="MBO0939521.1"/>
    <property type="molecule type" value="Genomic_DNA"/>
</dbReference>
<protein>
    <submittedName>
        <fullName evidence="3">MerR family transcriptional regulator</fullName>
    </submittedName>
</protein>
<dbReference type="Gene3D" id="1.10.1660.10">
    <property type="match status" value="1"/>
</dbReference>
<evidence type="ECO:0000256" key="1">
    <source>
        <dbReference type="ARBA" id="ARBA00023125"/>
    </source>
</evidence>
<gene>
    <name evidence="3" type="ORF">J2I47_23425</name>
</gene>
<name>A0A939K7J9_9BACT</name>
<dbReference type="PANTHER" id="PTHR30204">
    <property type="entry name" value="REDOX-CYCLING DRUG-SENSING TRANSCRIPTIONAL ACTIVATOR SOXR"/>
    <property type="match status" value="1"/>
</dbReference>
<evidence type="ECO:0000313" key="3">
    <source>
        <dbReference type="EMBL" id="MBO0939521.1"/>
    </source>
</evidence>
<dbReference type="GO" id="GO:0003700">
    <property type="term" value="F:DNA-binding transcription factor activity"/>
    <property type="evidence" value="ECO:0007669"/>
    <property type="project" value="InterPro"/>
</dbReference>
<proteinExistence type="predicted"/>
<dbReference type="AlphaFoldDB" id="A0A939K7J9"/>
<dbReference type="PROSITE" id="PS50937">
    <property type="entry name" value="HTH_MERR_2"/>
    <property type="match status" value="1"/>
</dbReference>
<dbReference type="InterPro" id="IPR009061">
    <property type="entry name" value="DNA-bd_dom_put_sf"/>
</dbReference>
<dbReference type="GO" id="GO:0003677">
    <property type="term" value="F:DNA binding"/>
    <property type="evidence" value="ECO:0007669"/>
    <property type="project" value="UniProtKB-KW"/>
</dbReference>
<keyword evidence="1" id="KW-0238">DNA-binding</keyword>
<evidence type="ECO:0000259" key="2">
    <source>
        <dbReference type="PROSITE" id="PS50937"/>
    </source>
</evidence>
<evidence type="ECO:0000313" key="4">
    <source>
        <dbReference type="Proteomes" id="UP000664034"/>
    </source>
</evidence>
<comment type="caution">
    <text evidence="3">The sequence shown here is derived from an EMBL/GenBank/DDBJ whole genome shotgun (WGS) entry which is preliminary data.</text>
</comment>
<dbReference type="Pfam" id="PF13411">
    <property type="entry name" value="MerR_1"/>
    <property type="match status" value="1"/>
</dbReference>
<sequence>MESGDKRYYSIREVADMFDVNISRLRYYEKEFPTLSPKKNRSGDRVYTKTDIDHLREILDLVENRGFKLQGAREYLNKKQGTLNETAAVLDKLREIKQFMTTLRDGLGSEGGNGQEVKANSKQ</sequence>
<reference evidence="3" key="1">
    <citation type="submission" date="2021-03" db="EMBL/GenBank/DDBJ databases">
        <title>Fibrella sp. HMF5335 genome sequencing and assembly.</title>
        <authorList>
            <person name="Kang H."/>
            <person name="Kim H."/>
            <person name="Bae S."/>
            <person name="Joh K."/>
        </authorList>
    </citation>
    <scope>NUCLEOTIDE SEQUENCE</scope>
    <source>
        <strain evidence="3">HMF5335</strain>
    </source>
</reference>
<dbReference type="SMART" id="SM00422">
    <property type="entry name" value="HTH_MERR"/>
    <property type="match status" value="1"/>
</dbReference>
<feature type="domain" description="HTH merR-type" evidence="2">
    <location>
        <begin position="8"/>
        <end position="78"/>
    </location>
</feature>
<dbReference type="SUPFAM" id="SSF46955">
    <property type="entry name" value="Putative DNA-binding domain"/>
    <property type="match status" value="1"/>
</dbReference>
<dbReference type="PANTHER" id="PTHR30204:SF15">
    <property type="entry name" value="BLL5018 PROTEIN"/>
    <property type="match status" value="1"/>
</dbReference>
<dbReference type="InterPro" id="IPR047057">
    <property type="entry name" value="MerR_fam"/>
</dbReference>
<accession>A0A939K7J9</accession>
<keyword evidence="4" id="KW-1185">Reference proteome</keyword>
<dbReference type="InterPro" id="IPR000551">
    <property type="entry name" value="MerR-type_HTH_dom"/>
</dbReference>
<organism evidence="3 4">
    <name type="scientific">Fibrella rubiginis</name>
    <dbReference type="NCBI Taxonomy" id="2817060"/>
    <lineage>
        <taxon>Bacteria</taxon>
        <taxon>Pseudomonadati</taxon>
        <taxon>Bacteroidota</taxon>
        <taxon>Cytophagia</taxon>
        <taxon>Cytophagales</taxon>
        <taxon>Spirosomataceae</taxon>
        <taxon>Fibrella</taxon>
    </lineage>
</organism>